<dbReference type="VEuPathDB" id="VectorBase:AAEL000605"/>
<evidence type="ECO:0000313" key="8">
    <source>
        <dbReference type="EMBL" id="EAT48358.1"/>
    </source>
</evidence>
<keyword evidence="3 6" id="KW-0808">Transferase</keyword>
<comment type="catalytic activity">
    <reaction evidence="5 6">
        <text>geranylgeranyl diphosphate + L-cysteinyl-[protein] = S-geranylgeranyl-L-cysteinyl-[protein] + diphosphate</text>
        <dbReference type="Rhea" id="RHEA:21240"/>
        <dbReference type="Rhea" id="RHEA-COMP:10131"/>
        <dbReference type="Rhea" id="RHEA-COMP:11537"/>
        <dbReference type="ChEBI" id="CHEBI:29950"/>
        <dbReference type="ChEBI" id="CHEBI:33019"/>
        <dbReference type="ChEBI" id="CHEBI:57533"/>
        <dbReference type="ChEBI" id="CHEBI:86021"/>
        <dbReference type="EC" id="2.5.1.60"/>
    </reaction>
</comment>
<dbReference type="PROSITE" id="PS51147">
    <property type="entry name" value="PFTA"/>
    <property type="match status" value="4"/>
</dbReference>
<dbReference type="Pfam" id="PF01239">
    <property type="entry name" value="PPTA"/>
    <property type="match status" value="4"/>
</dbReference>
<reference evidence="8" key="2">
    <citation type="journal article" date="2007" name="Science">
        <title>Genome sequence of Aedes aegypti, a major arbovirus vector.</title>
        <authorList>
            <person name="Nene V."/>
            <person name="Wortman J.R."/>
            <person name="Lawson D."/>
            <person name="Haas B."/>
            <person name="Kodira C."/>
            <person name="Tu Z.J."/>
            <person name="Loftus B."/>
            <person name="Xi Z."/>
            <person name="Megy K."/>
            <person name="Grabherr M."/>
            <person name="Ren Q."/>
            <person name="Zdobnov E.M."/>
            <person name="Lobo N.F."/>
            <person name="Campbell K.S."/>
            <person name="Brown S.E."/>
            <person name="Bonaldo M.F."/>
            <person name="Zhu J."/>
            <person name="Sinkins S.P."/>
            <person name="Hogenkamp D.G."/>
            <person name="Amedeo P."/>
            <person name="Arensburger P."/>
            <person name="Atkinson P.W."/>
            <person name="Bidwell S."/>
            <person name="Biedler J."/>
            <person name="Birney E."/>
            <person name="Bruggner R.V."/>
            <person name="Costas J."/>
            <person name="Coy M.R."/>
            <person name="Crabtree J."/>
            <person name="Crawford M."/>
            <person name="Debruyn B."/>
            <person name="Decaprio D."/>
            <person name="Eiglmeier K."/>
            <person name="Eisenstadt E."/>
            <person name="El-Dorry H."/>
            <person name="Gelbart W.M."/>
            <person name="Gomes S.L."/>
            <person name="Hammond M."/>
            <person name="Hannick L.I."/>
            <person name="Hogan J.R."/>
            <person name="Holmes M.H."/>
            <person name="Jaffe D."/>
            <person name="Johnston J.S."/>
            <person name="Kennedy R.C."/>
            <person name="Koo H."/>
            <person name="Kravitz S."/>
            <person name="Kriventseva E.V."/>
            <person name="Kulp D."/>
            <person name="Labutti K."/>
            <person name="Lee E."/>
            <person name="Li S."/>
            <person name="Lovin D.D."/>
            <person name="Mao C."/>
            <person name="Mauceli E."/>
            <person name="Menck C.F."/>
            <person name="Miller J.R."/>
            <person name="Montgomery P."/>
            <person name="Mori A."/>
            <person name="Nascimento A.L."/>
            <person name="Naveira H.F."/>
            <person name="Nusbaum C."/>
            <person name="O'leary S."/>
            <person name="Orvis J."/>
            <person name="Pertea M."/>
            <person name="Quesneville H."/>
            <person name="Reidenbach K.R."/>
            <person name="Rogers Y.H."/>
            <person name="Roth C.W."/>
            <person name="Schneider J.R."/>
            <person name="Schatz M."/>
            <person name="Shumway M."/>
            <person name="Stanke M."/>
            <person name="Stinson E.O."/>
            <person name="Tubio J.M."/>
            <person name="Vanzee J.P."/>
            <person name="Verjovski-Almeida S."/>
            <person name="Werner D."/>
            <person name="White O."/>
            <person name="Wyder S."/>
            <person name="Zeng Q."/>
            <person name="Zhao Q."/>
            <person name="Zhao Y."/>
            <person name="Hill C.A."/>
            <person name="Raikhel A.S."/>
            <person name="Soares M.B."/>
            <person name="Knudson D.L."/>
            <person name="Lee N.H."/>
            <person name="Galagan J."/>
            <person name="Salzberg S.L."/>
            <person name="Paulsen I.T."/>
            <person name="Dimopoulos G."/>
            <person name="Collins F.H."/>
            <person name="Birren B."/>
            <person name="Fraser-Liggett C.M."/>
            <person name="Severson D.W."/>
        </authorList>
    </citation>
    <scope>NUCLEOTIDE SEQUENCE [LARGE SCALE GENOMIC DNA]</scope>
    <source>
        <strain evidence="8">Liverpool</strain>
    </source>
</reference>
<evidence type="ECO:0000256" key="3">
    <source>
        <dbReference type="ARBA" id="ARBA00022679"/>
    </source>
</evidence>
<evidence type="ECO:0000256" key="6">
    <source>
        <dbReference type="RuleBase" id="RU367120"/>
    </source>
</evidence>
<dbReference type="HOGENOM" id="CLU_031996_3_2_1"/>
<comment type="similarity">
    <text evidence="1 6">Belongs to the protein prenyltransferase subunit alpha family.</text>
</comment>
<gene>
    <name evidence="8" type="ORF">AaeL_AAEL000605</name>
</gene>
<feature type="region of interest" description="Disordered" evidence="7">
    <location>
        <begin position="1"/>
        <end position="21"/>
    </location>
</feature>
<dbReference type="Gene3D" id="1.25.40.120">
    <property type="entry name" value="Protein prenylyltransferase"/>
    <property type="match status" value="1"/>
</dbReference>
<dbReference type="Gene3D" id="2.60.40.1130">
    <property type="entry name" value="Rab geranylgeranyltransferase alpha-subunit, insert domain"/>
    <property type="match status" value="1"/>
</dbReference>
<evidence type="ECO:0000256" key="7">
    <source>
        <dbReference type="SAM" id="MobiDB-lite"/>
    </source>
</evidence>
<dbReference type="Proteomes" id="UP000682892">
    <property type="component" value="Chromosome 1"/>
</dbReference>
<dbReference type="FunFam" id="1.25.40.120:FF:000001">
    <property type="entry name" value="Geranylgeranyl transferase type-2 subunit alpha"/>
    <property type="match status" value="1"/>
</dbReference>
<sequence length="532" mass="62197">HGRLKVRTSAEEAARKQKEREQKAKAFRAGMGRILMKKVTDELDEEMMQLTAKILAANPDVATLWNLRRRCILKLRRLTRKLRVILVFCEETFNYYPNQKIFEDDLRFTEMCLQVNPKSYCAWHHRCWCLENSPSPDWQKEVDLCTKYLKLDERNFHCWDYRRYVTEKANVPPSKELEFCTEKIHNNFSNYSSWHYRSKLLPILYPNKEDPSRPISEEKLLEELELVLTAAFTDPNDSSAWFYQRWLLGYSRPELDLAAFRLDSNRKLAVITFTRPVNLKHSKTKLDFSFSEEMGDVEKWQSASPEETYSVTWFTKDFNCVLPDQAEYSIAFTDEDGKCYKLEVQKPVEGVLVSIKKPKCGYEFGSAVLEVLKAQLANCEHLLEYEPDSKWTLLTAALLMKAIDRSGNHAKILENLEKLQTVDPMRKGYYQDMMNKWSIEIRLECWLEGEKPLEKLDLSELRLNRLAYEQYLAVADEIDLTGNELLEGSLAKFCHFVFCRKLTLTKGGPLAEGAELKMKQLCVSLDELKLVE</sequence>
<reference evidence="8" key="1">
    <citation type="submission" date="2005-10" db="EMBL/GenBank/DDBJ databases">
        <authorList>
            <person name="Loftus B.J."/>
            <person name="Nene V.M."/>
            <person name="Hannick L.I."/>
            <person name="Bidwell S."/>
            <person name="Haas B."/>
            <person name="Amedeo P."/>
            <person name="Orvis J."/>
            <person name="Wortman J.R."/>
            <person name="White O.R."/>
            <person name="Salzberg S."/>
            <person name="Shumway M."/>
            <person name="Koo H."/>
            <person name="Zhao Y."/>
            <person name="Holmes M."/>
            <person name="Miller J."/>
            <person name="Schatz M."/>
            <person name="Pop M."/>
            <person name="Pai G."/>
            <person name="Utterback T."/>
            <person name="Rogers Y.-H."/>
            <person name="Kravitz S."/>
            <person name="Fraser C.M."/>
        </authorList>
    </citation>
    <scope>NUCLEOTIDE SEQUENCE</scope>
    <source>
        <strain evidence="8">Liverpool</strain>
    </source>
</reference>
<dbReference type="PANTHER" id="PTHR11129:SF2">
    <property type="entry name" value="GERANYLGERANYL TRANSFERASE TYPE-2 SUBUNIT ALPHA"/>
    <property type="match status" value="1"/>
</dbReference>
<proteinExistence type="inferred from homology"/>
<dbReference type="InterPro" id="IPR002088">
    <property type="entry name" value="Prenyl_trans_a"/>
</dbReference>
<dbReference type="AlphaFoldDB" id="Q17NP5"/>
<dbReference type="GO" id="GO:0097354">
    <property type="term" value="P:prenylation"/>
    <property type="evidence" value="ECO:0007669"/>
    <property type="project" value="UniProtKB-UniRule"/>
</dbReference>
<evidence type="ECO:0000313" key="9">
    <source>
        <dbReference type="Proteomes" id="UP000682892"/>
    </source>
</evidence>
<dbReference type="eggNOG" id="KOG0529">
    <property type="taxonomic scope" value="Eukaryota"/>
</dbReference>
<protein>
    <recommendedName>
        <fullName evidence="6">Geranylgeranyl transferase type-2 subunit alpha</fullName>
        <ecNumber evidence="6">2.5.1.60</ecNumber>
    </recommendedName>
    <alternativeName>
        <fullName evidence="6">Geranylgeranyl transferase type II subunit alpha</fullName>
    </alternativeName>
</protein>
<evidence type="ECO:0000256" key="1">
    <source>
        <dbReference type="ARBA" id="ARBA00006734"/>
    </source>
</evidence>
<feature type="compositionally biased region" description="Basic and acidic residues" evidence="7">
    <location>
        <begin position="8"/>
        <end position="21"/>
    </location>
</feature>
<keyword evidence="2 6" id="KW-0637">Prenyltransferase</keyword>
<accession>Q17NP5</accession>
<dbReference type="SUPFAM" id="SSF48439">
    <property type="entry name" value="Protein prenylyltransferase"/>
    <property type="match status" value="1"/>
</dbReference>
<evidence type="ECO:0000256" key="2">
    <source>
        <dbReference type="ARBA" id="ARBA00022602"/>
    </source>
</evidence>
<keyword evidence="4" id="KW-0677">Repeat</keyword>
<evidence type="ECO:0000256" key="4">
    <source>
        <dbReference type="ARBA" id="ARBA00022737"/>
    </source>
</evidence>
<organism evidence="8 9">
    <name type="scientific">Aedes aegypti</name>
    <name type="common">Yellowfever mosquito</name>
    <name type="synonym">Culex aegypti</name>
    <dbReference type="NCBI Taxonomy" id="7159"/>
    <lineage>
        <taxon>Eukaryota</taxon>
        <taxon>Metazoa</taxon>
        <taxon>Ecdysozoa</taxon>
        <taxon>Arthropoda</taxon>
        <taxon>Hexapoda</taxon>
        <taxon>Insecta</taxon>
        <taxon>Pterygota</taxon>
        <taxon>Neoptera</taxon>
        <taxon>Endopterygota</taxon>
        <taxon>Diptera</taxon>
        <taxon>Nematocera</taxon>
        <taxon>Culicoidea</taxon>
        <taxon>Culicidae</taxon>
        <taxon>Culicinae</taxon>
        <taxon>Aedini</taxon>
        <taxon>Aedes</taxon>
        <taxon>Stegomyia</taxon>
    </lineage>
</organism>
<dbReference type="STRING" id="7159.Q17NP5"/>
<dbReference type="EMBL" id="CH477197">
    <property type="protein sequence ID" value="EAT48358.1"/>
    <property type="molecule type" value="Genomic_DNA"/>
</dbReference>
<reference evidence="8" key="3">
    <citation type="submission" date="2012-09" db="EMBL/GenBank/DDBJ databases">
        <authorList>
            <consortium name="VectorBase"/>
        </authorList>
    </citation>
    <scope>NUCLEOTIDE SEQUENCE</scope>
    <source>
        <strain evidence="8">Liverpool</strain>
    </source>
</reference>
<dbReference type="GO" id="GO:0004663">
    <property type="term" value="F:Rab geranylgeranyltransferase activity"/>
    <property type="evidence" value="ECO:0007669"/>
    <property type="project" value="UniProtKB-UniRule"/>
</dbReference>
<feature type="non-terminal residue" evidence="8">
    <location>
        <position position="1"/>
    </location>
</feature>
<dbReference type="GO" id="GO:0005968">
    <property type="term" value="C:Rab-protein geranylgeranyltransferase complex"/>
    <property type="evidence" value="ECO:0007669"/>
    <property type="project" value="TreeGrafter"/>
</dbReference>
<evidence type="ECO:0000256" key="5">
    <source>
        <dbReference type="ARBA" id="ARBA00047658"/>
    </source>
</evidence>
<dbReference type="PANTHER" id="PTHR11129">
    <property type="entry name" value="PROTEIN FARNESYLTRANSFERASE ALPHA SUBUNIT/RAB GERANYLGERANYL TRANSFERASE ALPHA SUBUNIT"/>
    <property type="match status" value="1"/>
</dbReference>
<comment type="function">
    <text evidence="6">Catalyzes the transfer of a geranyl-geranyl moiety from geranyl-geranyl pyrophosphate to cysteines occuring in specific C-terminal amino acid sequences.</text>
</comment>
<dbReference type="OMA" id="CAWHHRC"/>
<name>Q17NP5_AEDAE</name>
<dbReference type="EC" id="2.5.1.60" evidence="6"/>
<dbReference type="PhylomeDB" id="Q17NP5"/>
<dbReference type="PaxDb" id="7159-AAEL000605-PA"/>